<dbReference type="Gene3D" id="3.40.50.1110">
    <property type="entry name" value="SGNH hydrolase"/>
    <property type="match status" value="1"/>
</dbReference>
<dbReference type="RefSeq" id="WP_132699539.1">
    <property type="nucleotide sequence ID" value="NZ_SLZR01000002.1"/>
</dbReference>
<dbReference type="SUPFAM" id="SSF52266">
    <property type="entry name" value="SGNH hydrolase"/>
    <property type="match status" value="1"/>
</dbReference>
<keyword evidence="3" id="KW-1185">Reference proteome</keyword>
<dbReference type="Proteomes" id="UP000295793">
    <property type="component" value="Unassembled WGS sequence"/>
</dbReference>
<dbReference type="AlphaFoldDB" id="A0A4V2UK67"/>
<dbReference type="EMBL" id="SLZR01000002">
    <property type="protein sequence ID" value="TCS43002.1"/>
    <property type="molecule type" value="Genomic_DNA"/>
</dbReference>
<proteinExistence type="predicted"/>
<feature type="domain" description="SGNH hydrolase-type esterase" evidence="1">
    <location>
        <begin position="9"/>
        <end position="181"/>
    </location>
</feature>
<evidence type="ECO:0000259" key="1">
    <source>
        <dbReference type="Pfam" id="PF13472"/>
    </source>
</evidence>
<sequence length="196" mass="22045">MTSELNICVLGDGFVKGVGDREMRGWAGRLMIETGRSLGPLNYYNLGIPGQSTAAVAERLNELAPRLPVGADNRLILSFGVEDTALEDGKPVLSNQQSVAALKQILLQTRPHYKMLMVGPPPVYDPQRNARIKRLNTLFHALCMKARVPYISIAPALQDDIDYRRDLVKNGKTYPSDIGYRKIYELILNDRSWWFN</sequence>
<organism evidence="2 3">
    <name type="scientific">Reinekea marinisedimentorum</name>
    <dbReference type="NCBI Taxonomy" id="230495"/>
    <lineage>
        <taxon>Bacteria</taxon>
        <taxon>Pseudomonadati</taxon>
        <taxon>Pseudomonadota</taxon>
        <taxon>Gammaproteobacteria</taxon>
        <taxon>Oceanospirillales</taxon>
        <taxon>Saccharospirillaceae</taxon>
        <taxon>Reinekea</taxon>
    </lineage>
</organism>
<dbReference type="GO" id="GO:0016788">
    <property type="term" value="F:hydrolase activity, acting on ester bonds"/>
    <property type="evidence" value="ECO:0007669"/>
    <property type="project" value="UniProtKB-ARBA"/>
</dbReference>
<name>A0A4V2UK67_9GAMM</name>
<comment type="caution">
    <text evidence="2">The sequence shown here is derived from an EMBL/GenBank/DDBJ whole genome shotgun (WGS) entry which is preliminary data.</text>
</comment>
<accession>A0A4V2UK67</accession>
<evidence type="ECO:0000313" key="3">
    <source>
        <dbReference type="Proteomes" id="UP000295793"/>
    </source>
</evidence>
<evidence type="ECO:0000313" key="2">
    <source>
        <dbReference type="EMBL" id="TCS43002.1"/>
    </source>
</evidence>
<dbReference type="OrthoDB" id="5196031at2"/>
<dbReference type="InterPro" id="IPR013830">
    <property type="entry name" value="SGNH_hydro"/>
</dbReference>
<reference evidence="2 3" key="1">
    <citation type="submission" date="2019-03" db="EMBL/GenBank/DDBJ databases">
        <title>Genomic Encyclopedia of Archaeal and Bacterial Type Strains, Phase II (KMG-II): from individual species to whole genera.</title>
        <authorList>
            <person name="Goeker M."/>
        </authorList>
    </citation>
    <scope>NUCLEOTIDE SEQUENCE [LARGE SCALE GENOMIC DNA]</scope>
    <source>
        <strain evidence="2 3">DSM 15388</strain>
    </source>
</reference>
<keyword evidence="2" id="KW-0378">Hydrolase</keyword>
<dbReference type="InterPro" id="IPR036514">
    <property type="entry name" value="SGNH_hydro_sf"/>
</dbReference>
<dbReference type="Pfam" id="PF13472">
    <property type="entry name" value="Lipase_GDSL_2"/>
    <property type="match status" value="1"/>
</dbReference>
<gene>
    <name evidence="2" type="ORF">BCF53_10225</name>
</gene>
<protein>
    <submittedName>
        <fullName evidence="2">GDSL-like lipase/acylhydrolase family protein</fullName>
    </submittedName>
</protein>